<protein>
    <submittedName>
        <fullName evidence="1">Uncharacterized protein</fullName>
    </submittedName>
</protein>
<dbReference type="AlphaFoldDB" id="A0A226WKT2"/>
<name>A0A226WKT2_CABSO</name>
<proteinExistence type="predicted"/>
<dbReference type="Proteomes" id="UP000214720">
    <property type="component" value="Unassembled WGS sequence"/>
</dbReference>
<sequence>MSVSVQTVYGIYAKIKDKVGVSHISEVVKFAEANALLV</sequence>
<organism evidence="1 2">
    <name type="scientific">Caballeronia sordidicola</name>
    <name type="common">Burkholderia sordidicola</name>
    <dbReference type="NCBI Taxonomy" id="196367"/>
    <lineage>
        <taxon>Bacteria</taxon>
        <taxon>Pseudomonadati</taxon>
        <taxon>Pseudomonadota</taxon>
        <taxon>Betaproteobacteria</taxon>
        <taxon>Burkholderiales</taxon>
        <taxon>Burkholderiaceae</taxon>
        <taxon>Caballeronia</taxon>
    </lineage>
</organism>
<gene>
    <name evidence="1" type="ORF">BSU04_45620</name>
</gene>
<reference evidence="2" key="1">
    <citation type="submission" date="2017-01" db="EMBL/GenBank/DDBJ databases">
        <title>Genome Analysis of Deinococcus marmoris KOPRI26562.</title>
        <authorList>
            <person name="Kim J.H."/>
            <person name="Oh H.-M."/>
        </authorList>
    </citation>
    <scope>NUCLEOTIDE SEQUENCE [LARGE SCALE GENOMIC DNA]</scope>
    <source>
        <strain evidence="2">PAMC 26633</strain>
    </source>
</reference>
<dbReference type="EMBL" id="MTHB01000299">
    <property type="protein sequence ID" value="OXC71733.1"/>
    <property type="molecule type" value="Genomic_DNA"/>
</dbReference>
<comment type="caution">
    <text evidence="1">The sequence shown here is derived from an EMBL/GenBank/DDBJ whole genome shotgun (WGS) entry which is preliminary data.</text>
</comment>
<accession>A0A226WKT2</accession>
<evidence type="ECO:0000313" key="2">
    <source>
        <dbReference type="Proteomes" id="UP000214720"/>
    </source>
</evidence>
<evidence type="ECO:0000313" key="1">
    <source>
        <dbReference type="EMBL" id="OXC71733.1"/>
    </source>
</evidence>